<sequence>MMPIHGVLVEYEDTDNNEIYTNSGILFEDKFVIITGNVLMPYLKSNANDLNAWLLNIQPGKLNFSPFSAFSSKPQVKIVFKKENSPMRFKQAEVISLFVCKNILNSSSRYLHDWAIDFDDKQYQAKQFLSLFFILKIINDNNVSEIDLNVALIELLKNVHKWHTEIGKEVFIESTPFGNREFLNSYSQGVISNIAGENSCFLLTDCPSAPGSEGCPLFIKAKSKIRYPIGIVISCLNWWKGEWIGLTLCANLVPLLEQLVPLQSGLKVDVHFKHETHVHRNLLCKYLIFFISESLLFQNFYCFSCMFKFSGSSCVWCSMGHRHTTRQRQGYFFNKLSCYRK</sequence>
<comment type="caution">
    <text evidence="2">The sequence shown here is derived from an EMBL/GenBank/DDBJ whole genome shotgun (WGS) entry which is preliminary data.</text>
</comment>
<dbReference type="PANTHER" id="PTHR21004:SF0">
    <property type="entry name" value="PEROXISOMAL LEADER PEPTIDE-PROCESSING PROTEASE"/>
    <property type="match status" value="1"/>
</dbReference>
<dbReference type="InterPro" id="IPR039245">
    <property type="entry name" value="TYSND1/DEG15"/>
</dbReference>
<name>A0A8K0D7D8_IGNLU</name>
<protein>
    <recommendedName>
        <fullName evidence="1">Peroxisomal leader peptide-processing protease</fullName>
        <ecNumber evidence="1">3.4.21.-</ecNumber>
    </recommendedName>
</protein>
<dbReference type="GO" id="GO:0031998">
    <property type="term" value="P:regulation of fatty acid beta-oxidation"/>
    <property type="evidence" value="ECO:0007669"/>
    <property type="project" value="TreeGrafter"/>
</dbReference>
<evidence type="ECO:0000313" key="3">
    <source>
        <dbReference type="Proteomes" id="UP000801492"/>
    </source>
</evidence>
<organism evidence="2 3">
    <name type="scientific">Ignelater luminosus</name>
    <name type="common">Cucubano</name>
    <name type="synonym">Pyrophorus luminosus</name>
    <dbReference type="NCBI Taxonomy" id="2038154"/>
    <lineage>
        <taxon>Eukaryota</taxon>
        <taxon>Metazoa</taxon>
        <taxon>Ecdysozoa</taxon>
        <taxon>Arthropoda</taxon>
        <taxon>Hexapoda</taxon>
        <taxon>Insecta</taxon>
        <taxon>Pterygota</taxon>
        <taxon>Neoptera</taxon>
        <taxon>Endopterygota</taxon>
        <taxon>Coleoptera</taxon>
        <taxon>Polyphaga</taxon>
        <taxon>Elateriformia</taxon>
        <taxon>Elateroidea</taxon>
        <taxon>Elateridae</taxon>
        <taxon>Agrypninae</taxon>
        <taxon>Pyrophorini</taxon>
        <taxon>Ignelater</taxon>
    </lineage>
</organism>
<reference evidence="2" key="1">
    <citation type="submission" date="2019-08" db="EMBL/GenBank/DDBJ databases">
        <title>The genome of the North American firefly Photinus pyralis.</title>
        <authorList>
            <consortium name="Photinus pyralis genome working group"/>
            <person name="Fallon T.R."/>
            <person name="Sander Lower S.E."/>
            <person name="Weng J.-K."/>
        </authorList>
    </citation>
    <scope>NUCLEOTIDE SEQUENCE</scope>
    <source>
        <strain evidence="2">TRF0915ILg1</strain>
        <tissue evidence="2">Whole body</tissue>
    </source>
</reference>
<comment type="function">
    <text evidence="1">Peroxisomal protease that mediates both the removal of the leader peptide from proteins containing a PTS2 target sequence and processes several PTS1-containing proteins. Catalyzes the processing of PTS1-proteins involved in the peroxisomal beta-oxidation of fatty acids.</text>
</comment>
<dbReference type="GO" id="GO:0005777">
    <property type="term" value="C:peroxisome"/>
    <property type="evidence" value="ECO:0007669"/>
    <property type="project" value="UniProtKB-SubCell"/>
</dbReference>
<evidence type="ECO:0000313" key="2">
    <source>
        <dbReference type="EMBL" id="KAF2900579.1"/>
    </source>
</evidence>
<keyword evidence="1" id="KW-0378">Hydrolase</keyword>
<keyword evidence="1" id="KW-0576">Peroxisome</keyword>
<dbReference type="AlphaFoldDB" id="A0A8K0D7D8"/>
<dbReference type="EC" id="3.4.21.-" evidence="1"/>
<proteinExistence type="inferred from homology"/>
<dbReference type="EMBL" id="VTPC01002111">
    <property type="protein sequence ID" value="KAF2900579.1"/>
    <property type="molecule type" value="Genomic_DNA"/>
</dbReference>
<comment type="subcellular location">
    <subcellularLocation>
        <location evidence="1">Peroxisome</location>
    </subcellularLocation>
</comment>
<dbReference type="PANTHER" id="PTHR21004">
    <property type="entry name" value="SERINE PROTEASE-RELATED"/>
    <property type="match status" value="1"/>
</dbReference>
<keyword evidence="1" id="KW-0645">Protease</keyword>
<keyword evidence="1" id="KW-0720">Serine protease</keyword>
<comment type="PTM">
    <text evidence="1">The full-lengh TYSND1 is the active the proteolytic processing of PTS1- and PTS2-proteins and in self-cleavage, and intermolecular self-cleavage of TYSND1 down-regulates its protease activity.</text>
</comment>
<comment type="similarity">
    <text evidence="1">Belongs to the peptidase S1B family.</text>
</comment>
<dbReference type="Proteomes" id="UP000801492">
    <property type="component" value="Unassembled WGS sequence"/>
</dbReference>
<dbReference type="GO" id="GO:0004252">
    <property type="term" value="F:serine-type endopeptidase activity"/>
    <property type="evidence" value="ECO:0007669"/>
    <property type="project" value="InterPro"/>
</dbReference>
<dbReference type="OrthoDB" id="17845at2759"/>
<evidence type="ECO:0000256" key="1">
    <source>
        <dbReference type="PIRNR" id="PIRNR037989"/>
    </source>
</evidence>
<gene>
    <name evidence="2" type="ORF">ILUMI_05621</name>
</gene>
<accession>A0A8K0D7D8</accession>
<keyword evidence="3" id="KW-1185">Reference proteome</keyword>
<dbReference type="GO" id="GO:0016485">
    <property type="term" value="P:protein processing"/>
    <property type="evidence" value="ECO:0007669"/>
    <property type="project" value="InterPro"/>
</dbReference>